<dbReference type="AlphaFoldDB" id="A0A7V7QIB5"/>
<dbReference type="OrthoDB" id="9792542at2"/>
<gene>
    <name evidence="2" type="ORF">F7O84_16335</name>
</gene>
<accession>A0A7V7QIB5</accession>
<dbReference type="InterPro" id="IPR012349">
    <property type="entry name" value="Split_barrel_FMN-bd"/>
</dbReference>
<keyword evidence="3" id="KW-1185">Reference proteome</keyword>
<dbReference type="Pfam" id="PF01243">
    <property type="entry name" value="PNPOx_N"/>
    <property type="match status" value="1"/>
</dbReference>
<dbReference type="Gene3D" id="2.30.110.10">
    <property type="entry name" value="Electron Transport, Fmn-binding Protein, Chain A"/>
    <property type="match status" value="1"/>
</dbReference>
<sequence>MNEIIEFLNNNKFGSLATNSYDKPDLRPFEMVFYSDQKMYFYTTVDSDVANQLGENSNICFCATDQSYNYVKVSGSVIFSDKQEDKDKILENSEFAKEIFKKLDINKMKVFYLEHGECKKHLHNNNQTIVEKF</sequence>
<evidence type="ECO:0000313" key="2">
    <source>
        <dbReference type="EMBL" id="KAB1435942.1"/>
    </source>
</evidence>
<proteinExistence type="predicted"/>
<protein>
    <recommendedName>
        <fullName evidence="1">Pyridoxamine 5'-phosphate oxidase N-terminal domain-containing protein</fullName>
    </recommendedName>
</protein>
<dbReference type="RefSeq" id="WP_151147731.1">
    <property type="nucleotide sequence ID" value="NZ_WAGX01000007.1"/>
</dbReference>
<feature type="domain" description="Pyridoxamine 5'-phosphate oxidase N-terminal" evidence="1">
    <location>
        <begin position="3"/>
        <end position="89"/>
    </location>
</feature>
<organism evidence="2 3">
    <name type="scientific">Candidatus Galacturonatibacter soehngenii</name>
    <dbReference type="NCBI Taxonomy" id="2307010"/>
    <lineage>
        <taxon>Bacteria</taxon>
        <taxon>Bacillati</taxon>
        <taxon>Bacillota</taxon>
        <taxon>Clostridia</taxon>
        <taxon>Lachnospirales</taxon>
        <taxon>Lachnospiraceae</taxon>
        <taxon>Candidatus Galacturonatibacter</taxon>
    </lineage>
</organism>
<dbReference type="EMBL" id="WAGX01000007">
    <property type="protein sequence ID" value="KAB1435942.1"/>
    <property type="molecule type" value="Genomic_DNA"/>
</dbReference>
<reference evidence="2 3" key="1">
    <citation type="submission" date="2019-09" db="EMBL/GenBank/DDBJ databases">
        <authorList>
            <person name="Valk L.C."/>
        </authorList>
    </citation>
    <scope>NUCLEOTIDE SEQUENCE [LARGE SCALE GENOMIC DNA]</scope>
    <source>
        <strain evidence="2">GalUA</strain>
    </source>
</reference>
<dbReference type="InterPro" id="IPR011576">
    <property type="entry name" value="Pyridox_Oxase_N"/>
</dbReference>
<comment type="caution">
    <text evidence="2">The sequence shown here is derived from an EMBL/GenBank/DDBJ whole genome shotgun (WGS) entry which is preliminary data.</text>
</comment>
<name>A0A7V7QIB5_9FIRM</name>
<evidence type="ECO:0000313" key="3">
    <source>
        <dbReference type="Proteomes" id="UP000461768"/>
    </source>
</evidence>
<evidence type="ECO:0000259" key="1">
    <source>
        <dbReference type="Pfam" id="PF01243"/>
    </source>
</evidence>
<reference evidence="2 3" key="2">
    <citation type="submission" date="2020-02" db="EMBL/GenBank/DDBJ databases">
        <title>Candidatus Galacturonibacter soehngenii shows hetero-acetogenic catabolism of galacturonic acid but lacks a canonical carbon monoxide dehydrogenase/acetyl-CoA synthase complex.</title>
        <authorList>
            <person name="Diender M."/>
            <person name="Stouten G.R."/>
            <person name="Petersen J.F."/>
            <person name="Nielsen P.H."/>
            <person name="Dueholm M.S."/>
            <person name="Pronk J.T."/>
            <person name="Van Loosdrecht M.C.M."/>
        </authorList>
    </citation>
    <scope>NUCLEOTIDE SEQUENCE [LARGE SCALE GENOMIC DNA]</scope>
    <source>
        <strain evidence="2">GalUA</strain>
    </source>
</reference>
<dbReference type="SUPFAM" id="SSF50475">
    <property type="entry name" value="FMN-binding split barrel"/>
    <property type="match status" value="1"/>
</dbReference>
<dbReference type="Proteomes" id="UP000461768">
    <property type="component" value="Unassembled WGS sequence"/>
</dbReference>